<evidence type="ECO:0000256" key="2">
    <source>
        <dbReference type="SAM" id="Phobius"/>
    </source>
</evidence>
<feature type="region of interest" description="Disordered" evidence="1">
    <location>
        <begin position="35"/>
        <end position="58"/>
    </location>
</feature>
<comment type="caution">
    <text evidence="4">The sequence shown here is derived from an EMBL/GenBank/DDBJ whole genome shotgun (WGS) entry which is preliminary data.</text>
</comment>
<dbReference type="InterPro" id="IPR018911">
    <property type="entry name" value="Gmad2_Ig-like_dom"/>
</dbReference>
<dbReference type="EMBL" id="MHKE01000017">
    <property type="protein sequence ID" value="OGY82855.1"/>
    <property type="molecule type" value="Genomic_DNA"/>
</dbReference>
<name>A0A1G2B1J7_9BACT</name>
<gene>
    <name evidence="4" type="ORF">A2898_04690</name>
</gene>
<protein>
    <recommendedName>
        <fullName evidence="3">Bacterial spore germination immunoglobulin-like domain-containing protein</fullName>
    </recommendedName>
</protein>
<dbReference type="AlphaFoldDB" id="A0A1G2B1J7"/>
<keyword evidence="2" id="KW-1133">Transmembrane helix</keyword>
<dbReference type="STRING" id="1798543.A2898_04690"/>
<evidence type="ECO:0000313" key="5">
    <source>
        <dbReference type="Proteomes" id="UP000179164"/>
    </source>
</evidence>
<reference evidence="4 5" key="1">
    <citation type="journal article" date="2016" name="Nat. Commun.">
        <title>Thousands of microbial genomes shed light on interconnected biogeochemical processes in an aquifer system.</title>
        <authorList>
            <person name="Anantharaman K."/>
            <person name="Brown C.T."/>
            <person name="Hug L.A."/>
            <person name="Sharon I."/>
            <person name="Castelle C.J."/>
            <person name="Probst A.J."/>
            <person name="Thomas B.C."/>
            <person name="Singh A."/>
            <person name="Wilkins M.J."/>
            <person name="Karaoz U."/>
            <person name="Brodie E.L."/>
            <person name="Williams K.H."/>
            <person name="Hubbard S.S."/>
            <person name="Banfield J.F."/>
        </authorList>
    </citation>
    <scope>NUCLEOTIDE SEQUENCE [LARGE SCALE GENOMIC DNA]</scope>
</reference>
<keyword evidence="2" id="KW-0812">Transmembrane</keyword>
<keyword evidence="2" id="KW-0472">Membrane</keyword>
<proteinExistence type="predicted"/>
<evidence type="ECO:0000313" key="4">
    <source>
        <dbReference type="EMBL" id="OGY82855.1"/>
    </source>
</evidence>
<sequence length="213" mass="22840">MALSTSQTLKRILPVLLIVGIAIYVYVTVVGGDQEVPPNNQNVTTNTQNTNAANTNDVGGGAPVTSFDECVTAGYPVTESYPRQCSIPGQETFTEDIGNELEKQNLIRIDQPRPNEKICSPLAISGQAVGTWFFEATFPVVLLDAEGNEIASTVAQAKGDWMTTDFVQFESTLILPDGLSGSGTLLLKKDNPSGISSNDDLLRVPVNFVCLLM</sequence>
<organism evidence="4 5">
    <name type="scientific">Candidatus Kerfeldbacteria bacterium RIFCSPLOWO2_01_FULL_48_11</name>
    <dbReference type="NCBI Taxonomy" id="1798543"/>
    <lineage>
        <taxon>Bacteria</taxon>
        <taxon>Candidatus Kerfeldiibacteriota</taxon>
    </lineage>
</organism>
<evidence type="ECO:0000256" key="1">
    <source>
        <dbReference type="SAM" id="MobiDB-lite"/>
    </source>
</evidence>
<accession>A0A1G2B1J7</accession>
<feature type="transmembrane region" description="Helical" evidence="2">
    <location>
        <begin position="12"/>
        <end position="32"/>
    </location>
</feature>
<feature type="compositionally biased region" description="Low complexity" evidence="1">
    <location>
        <begin position="36"/>
        <end position="56"/>
    </location>
</feature>
<evidence type="ECO:0000259" key="3">
    <source>
        <dbReference type="Pfam" id="PF10648"/>
    </source>
</evidence>
<dbReference type="Pfam" id="PF10648">
    <property type="entry name" value="Gmad2"/>
    <property type="match status" value="1"/>
</dbReference>
<dbReference type="Proteomes" id="UP000179164">
    <property type="component" value="Unassembled WGS sequence"/>
</dbReference>
<feature type="domain" description="Bacterial spore germination immunoglobulin-like" evidence="3">
    <location>
        <begin position="107"/>
        <end position="194"/>
    </location>
</feature>